<dbReference type="CDD" id="cd01347">
    <property type="entry name" value="ligand_gated_channel"/>
    <property type="match status" value="1"/>
</dbReference>
<comment type="similarity">
    <text evidence="2">Belongs to the TonB-dependent receptor family. Hemoglobin/haptoglobin binding protein subfamily.</text>
</comment>
<dbReference type="Pfam" id="PF00593">
    <property type="entry name" value="TonB_dep_Rec_b-barrel"/>
    <property type="match status" value="1"/>
</dbReference>
<evidence type="ECO:0000256" key="12">
    <source>
        <dbReference type="RuleBase" id="RU003357"/>
    </source>
</evidence>
<evidence type="ECO:0000259" key="14">
    <source>
        <dbReference type="Pfam" id="PF07715"/>
    </source>
</evidence>
<keyword evidence="8 11" id="KW-0472">Membrane</keyword>
<feature type="domain" description="TonB-dependent receptor-like beta-barrel" evidence="13">
    <location>
        <begin position="272"/>
        <end position="696"/>
    </location>
</feature>
<keyword evidence="5 11" id="KW-0812">Transmembrane</keyword>
<comment type="subcellular location">
    <subcellularLocation>
        <location evidence="1 11">Cell outer membrane</location>
        <topology evidence="1 11">Multi-pass membrane protein</topology>
    </subcellularLocation>
</comment>
<comment type="caution">
    <text evidence="15">The sequence shown here is derived from an EMBL/GenBank/DDBJ whole genome shotgun (WGS) entry which is preliminary data.</text>
</comment>
<evidence type="ECO:0000313" key="16">
    <source>
        <dbReference type="Proteomes" id="UP000322165"/>
    </source>
</evidence>
<proteinExistence type="inferred from homology"/>
<keyword evidence="6" id="KW-0732">Signal</keyword>
<evidence type="ECO:0000256" key="3">
    <source>
        <dbReference type="ARBA" id="ARBA00022448"/>
    </source>
</evidence>
<dbReference type="Proteomes" id="UP000322165">
    <property type="component" value="Unassembled WGS sequence"/>
</dbReference>
<feature type="domain" description="TonB-dependent receptor plug" evidence="14">
    <location>
        <begin position="46"/>
        <end position="156"/>
    </location>
</feature>
<evidence type="ECO:0000256" key="1">
    <source>
        <dbReference type="ARBA" id="ARBA00004571"/>
    </source>
</evidence>
<protein>
    <submittedName>
        <fullName evidence="15">TonB-dependent receptor</fullName>
    </submittedName>
</protein>
<reference evidence="15 16" key="2">
    <citation type="submission" date="2019-09" db="EMBL/GenBank/DDBJ databases">
        <authorList>
            <person name="Mazur A."/>
        </authorList>
    </citation>
    <scope>NUCLEOTIDE SEQUENCE [LARGE SCALE GENOMIC DNA]</scope>
    <source>
        <strain evidence="15 16">3729k</strain>
    </source>
</reference>
<dbReference type="InterPro" id="IPR039426">
    <property type="entry name" value="TonB-dep_rcpt-like"/>
</dbReference>
<keyword evidence="9 15" id="KW-0675">Receptor</keyword>
<dbReference type="GO" id="GO:0044718">
    <property type="term" value="P:siderophore transmembrane transport"/>
    <property type="evidence" value="ECO:0007669"/>
    <property type="project" value="TreeGrafter"/>
</dbReference>
<dbReference type="PANTHER" id="PTHR30069:SF29">
    <property type="entry name" value="HEMOGLOBIN AND HEMOGLOBIN-HAPTOGLOBIN-BINDING PROTEIN 1-RELATED"/>
    <property type="match status" value="1"/>
</dbReference>
<dbReference type="InterPro" id="IPR036942">
    <property type="entry name" value="Beta-barrel_TonB_sf"/>
</dbReference>
<keyword evidence="7 12" id="KW-0798">TonB box</keyword>
<evidence type="ECO:0000256" key="5">
    <source>
        <dbReference type="ARBA" id="ARBA00022692"/>
    </source>
</evidence>
<dbReference type="GO" id="GO:0009279">
    <property type="term" value="C:cell outer membrane"/>
    <property type="evidence" value="ECO:0007669"/>
    <property type="project" value="UniProtKB-SubCell"/>
</dbReference>
<dbReference type="Pfam" id="PF07715">
    <property type="entry name" value="Plug"/>
    <property type="match status" value="1"/>
</dbReference>
<evidence type="ECO:0000256" key="9">
    <source>
        <dbReference type="ARBA" id="ARBA00023170"/>
    </source>
</evidence>
<name>A0A5B2ZA79_9GAMM</name>
<evidence type="ECO:0000259" key="13">
    <source>
        <dbReference type="Pfam" id="PF00593"/>
    </source>
</evidence>
<dbReference type="EMBL" id="VUOD01000004">
    <property type="protein sequence ID" value="KAA2284835.1"/>
    <property type="molecule type" value="Genomic_DNA"/>
</dbReference>
<accession>A0A5B2ZA79</accession>
<dbReference type="Gene3D" id="2.40.170.20">
    <property type="entry name" value="TonB-dependent receptor, beta-barrel domain"/>
    <property type="match status" value="1"/>
</dbReference>
<organism evidence="15 16">
    <name type="scientific">Arenimonas fontis</name>
    <dbReference type="NCBI Taxonomy" id="2608255"/>
    <lineage>
        <taxon>Bacteria</taxon>
        <taxon>Pseudomonadati</taxon>
        <taxon>Pseudomonadota</taxon>
        <taxon>Gammaproteobacteria</taxon>
        <taxon>Lysobacterales</taxon>
        <taxon>Lysobacteraceae</taxon>
        <taxon>Arenimonas</taxon>
    </lineage>
</organism>
<evidence type="ECO:0000256" key="4">
    <source>
        <dbReference type="ARBA" id="ARBA00022452"/>
    </source>
</evidence>
<evidence type="ECO:0000256" key="6">
    <source>
        <dbReference type="ARBA" id="ARBA00022729"/>
    </source>
</evidence>
<dbReference type="Gene3D" id="2.170.130.10">
    <property type="entry name" value="TonB-dependent receptor, plug domain"/>
    <property type="match status" value="1"/>
</dbReference>
<evidence type="ECO:0000256" key="11">
    <source>
        <dbReference type="PROSITE-ProRule" id="PRU01360"/>
    </source>
</evidence>
<keyword evidence="10 11" id="KW-0998">Cell outer membrane</keyword>
<evidence type="ECO:0000256" key="2">
    <source>
        <dbReference type="ARBA" id="ARBA00008143"/>
    </source>
</evidence>
<sequence length="735" mass="82093">MYALMLGLSLATAELPEAPSVASLPAEGTTTLDAIVVVGSRGAEPLRQVVGAVSRLEREQLERRGVQTIEDLSRLVPGMDVSGDAHRFGAGGFNLRGLEGNRVYVELDGVPLADGFAVGEFASAGRDLVELGIVDRVEVLRGPASTLHGSKALAGVVAFWTPDPLELYWEEGLDWQGQLRAGAASRDDSRWLSGRLALRSDDGLVAGLVALGRRQGHELENRASSAELAANPVEFEVDSALVRLAVDAVGARWLATLERGEGERQTDVRSRRFGAGRFATTYELHGDDRCRRDRLSLSAEWQQPVALDSLQLLVYGQSSETDQRSDQFRLPDRATPFPSQRWRRFSYDQDSLGLKLTGQWRGDIVGLAHWQVFGLDLVRHEYNGLRDGLETNLLTGVTSNVVLGEVLPVRDFPDSRTTELGMFWQDEILLGEYWAVVPGLRWEKYRLRARADVLWREDNPGTTPVTSDDSRLTSKLGLRWQRRDLIVYGQYAEGFRAPPFSDVNIGLYLPVFNYLVLANPDLRPERSRGLELGLRWAGWHAQASLAVYENRYRDLIESRANLGVDVSGRLVFQSVNRARARIRGVELEGRWWLEAWSPHARGWYLDALAHWVEGEDTVRDVPLNTISPPRASLALGWVSDDDHRGGELRLTGVRAVREADQSAGPLFLPPGYARLDLHVWWNLGERLRLNATLGNLGDRRYWDWAMARGLAASDPDLEFHSRPGRTLSLGLRYDF</sequence>
<keyword evidence="4 11" id="KW-1134">Transmembrane beta strand</keyword>
<dbReference type="InterPro" id="IPR012910">
    <property type="entry name" value="Plug_dom"/>
</dbReference>
<keyword evidence="3 11" id="KW-0813">Transport</keyword>
<dbReference type="AlphaFoldDB" id="A0A5B2ZA79"/>
<evidence type="ECO:0000313" key="15">
    <source>
        <dbReference type="EMBL" id="KAA2284835.1"/>
    </source>
</evidence>
<dbReference type="PANTHER" id="PTHR30069">
    <property type="entry name" value="TONB-DEPENDENT OUTER MEMBRANE RECEPTOR"/>
    <property type="match status" value="1"/>
</dbReference>
<dbReference type="GO" id="GO:0015344">
    <property type="term" value="F:siderophore uptake transmembrane transporter activity"/>
    <property type="evidence" value="ECO:0007669"/>
    <property type="project" value="TreeGrafter"/>
</dbReference>
<gene>
    <name evidence="15" type="ORF">F0415_06160</name>
</gene>
<keyword evidence="16" id="KW-1185">Reference proteome</keyword>
<evidence type="ECO:0000256" key="8">
    <source>
        <dbReference type="ARBA" id="ARBA00023136"/>
    </source>
</evidence>
<dbReference type="RefSeq" id="WP_149860334.1">
    <property type="nucleotide sequence ID" value="NZ_VUOD01000004.1"/>
</dbReference>
<evidence type="ECO:0000256" key="7">
    <source>
        <dbReference type="ARBA" id="ARBA00023077"/>
    </source>
</evidence>
<evidence type="ECO:0000256" key="10">
    <source>
        <dbReference type="ARBA" id="ARBA00023237"/>
    </source>
</evidence>
<reference evidence="15 16" key="1">
    <citation type="submission" date="2019-09" db="EMBL/GenBank/DDBJ databases">
        <title>Arenimonas chukotkensis sp. nov., a bacterium isolated from Chukotka hot spring, Arctic region, Russia.</title>
        <authorList>
            <person name="Zayulina K.S."/>
            <person name="Prokofeva M.I."/>
            <person name="Elcheninov A.G."/>
            <person name="Novikov A."/>
            <person name="Kochetkova T.V."/>
            <person name="Kublanov I.V."/>
        </authorList>
    </citation>
    <scope>NUCLEOTIDE SEQUENCE [LARGE SCALE GENOMIC DNA]</scope>
    <source>
        <strain evidence="15 16">3729k</strain>
    </source>
</reference>
<dbReference type="PROSITE" id="PS52016">
    <property type="entry name" value="TONB_DEPENDENT_REC_3"/>
    <property type="match status" value="1"/>
</dbReference>
<dbReference type="InterPro" id="IPR037066">
    <property type="entry name" value="Plug_dom_sf"/>
</dbReference>
<dbReference type="InterPro" id="IPR000531">
    <property type="entry name" value="Beta-barrel_TonB"/>
</dbReference>
<dbReference type="SUPFAM" id="SSF56935">
    <property type="entry name" value="Porins"/>
    <property type="match status" value="1"/>
</dbReference>